<evidence type="ECO:0000313" key="2">
    <source>
        <dbReference type="Proteomes" id="UP000467006"/>
    </source>
</evidence>
<organism evidence="1 2">
    <name type="scientific">Mycolicibacterium duvalii</name>
    <dbReference type="NCBI Taxonomy" id="39688"/>
    <lineage>
        <taxon>Bacteria</taxon>
        <taxon>Bacillati</taxon>
        <taxon>Actinomycetota</taxon>
        <taxon>Actinomycetes</taxon>
        <taxon>Mycobacteriales</taxon>
        <taxon>Mycobacteriaceae</taxon>
        <taxon>Mycolicibacterium</taxon>
    </lineage>
</organism>
<dbReference type="KEGG" id="mdu:MDUV_30980"/>
<sequence>MDGTLDMGRLQNKVVLVTGGARGQGRSHAVKLAEEAAWVSQLLTNWIGDDGWLAEMDLQMRGFNYHGDVHRCTGKVTAKGDTADDVVSIDVSAISQRDETTTRGTAQVLLPSKTTGAVVLPMPDAELRRRGAQVVSRASSKVGAELRRLYGE</sequence>
<dbReference type="SUPFAM" id="SSF54637">
    <property type="entry name" value="Thioesterase/thiol ester dehydrase-isomerase"/>
    <property type="match status" value="1"/>
</dbReference>
<proteinExistence type="predicted"/>
<accession>A0A7I7K3X3</accession>
<reference evidence="1 2" key="1">
    <citation type="journal article" date="2019" name="Emerg. Microbes Infect.">
        <title>Comprehensive subspecies identification of 175 nontuberculous mycobacteria species based on 7547 genomic profiles.</title>
        <authorList>
            <person name="Matsumoto Y."/>
            <person name="Kinjo T."/>
            <person name="Motooka D."/>
            <person name="Nabeya D."/>
            <person name="Jung N."/>
            <person name="Uechi K."/>
            <person name="Horii T."/>
            <person name="Iida T."/>
            <person name="Fujita J."/>
            <person name="Nakamura S."/>
        </authorList>
    </citation>
    <scope>NUCLEOTIDE SEQUENCE [LARGE SCALE GENOMIC DNA]</scope>
    <source>
        <strain evidence="1 2">JCM 6396</strain>
    </source>
</reference>
<dbReference type="Gene3D" id="3.40.50.720">
    <property type="entry name" value="NAD(P)-binding Rossmann-like Domain"/>
    <property type="match status" value="1"/>
</dbReference>
<dbReference type="InterPro" id="IPR029069">
    <property type="entry name" value="HotDog_dom_sf"/>
</dbReference>
<dbReference type="InterPro" id="IPR036291">
    <property type="entry name" value="NAD(P)-bd_dom_sf"/>
</dbReference>
<evidence type="ECO:0000313" key="1">
    <source>
        <dbReference type="EMBL" id="BBX18238.1"/>
    </source>
</evidence>
<dbReference type="SUPFAM" id="SSF51735">
    <property type="entry name" value="NAD(P)-binding Rossmann-fold domains"/>
    <property type="match status" value="1"/>
</dbReference>
<dbReference type="Gene3D" id="3.10.129.10">
    <property type="entry name" value="Hotdog Thioesterase"/>
    <property type="match status" value="1"/>
</dbReference>
<name>A0A7I7K3X3_9MYCO</name>
<dbReference type="EMBL" id="AP022563">
    <property type="protein sequence ID" value="BBX18238.1"/>
    <property type="molecule type" value="Genomic_DNA"/>
</dbReference>
<dbReference type="AlphaFoldDB" id="A0A7I7K3X3"/>
<gene>
    <name evidence="1" type="ORF">MDUV_30980</name>
</gene>
<keyword evidence="2" id="KW-1185">Reference proteome</keyword>
<protein>
    <submittedName>
        <fullName evidence="1">Uncharacterized protein</fullName>
    </submittedName>
</protein>
<dbReference type="Proteomes" id="UP000467006">
    <property type="component" value="Chromosome"/>
</dbReference>